<name>A0A1J1IP48_9DIPT</name>
<feature type="signal peptide" evidence="2">
    <location>
        <begin position="1"/>
        <end position="24"/>
    </location>
</feature>
<protein>
    <submittedName>
        <fullName evidence="3">CLUMA_CG013538, isoform A</fullName>
    </submittedName>
</protein>
<feature type="chain" id="PRO_5012768932" evidence="2">
    <location>
        <begin position="25"/>
        <end position="246"/>
    </location>
</feature>
<feature type="compositionally biased region" description="Low complexity" evidence="1">
    <location>
        <begin position="143"/>
        <end position="160"/>
    </location>
</feature>
<dbReference type="AlphaFoldDB" id="A0A1J1IP48"/>
<dbReference type="EMBL" id="CVRI01000054">
    <property type="protein sequence ID" value="CRL00265.1"/>
    <property type="molecule type" value="Genomic_DNA"/>
</dbReference>
<reference evidence="3 4" key="1">
    <citation type="submission" date="2015-04" db="EMBL/GenBank/DDBJ databases">
        <authorList>
            <person name="Syromyatnikov M.Y."/>
            <person name="Popov V.N."/>
        </authorList>
    </citation>
    <scope>NUCLEOTIDE SEQUENCE [LARGE SCALE GENOMIC DNA]</scope>
</reference>
<proteinExistence type="predicted"/>
<evidence type="ECO:0000313" key="3">
    <source>
        <dbReference type="EMBL" id="CRL00265.1"/>
    </source>
</evidence>
<dbReference type="Proteomes" id="UP000183832">
    <property type="component" value="Unassembled WGS sequence"/>
</dbReference>
<keyword evidence="4" id="KW-1185">Reference proteome</keyword>
<feature type="region of interest" description="Disordered" evidence="1">
    <location>
        <begin position="132"/>
        <end position="160"/>
    </location>
</feature>
<keyword evidence="2" id="KW-0732">Signal</keyword>
<organism evidence="3 4">
    <name type="scientific">Clunio marinus</name>
    <dbReference type="NCBI Taxonomy" id="568069"/>
    <lineage>
        <taxon>Eukaryota</taxon>
        <taxon>Metazoa</taxon>
        <taxon>Ecdysozoa</taxon>
        <taxon>Arthropoda</taxon>
        <taxon>Hexapoda</taxon>
        <taxon>Insecta</taxon>
        <taxon>Pterygota</taxon>
        <taxon>Neoptera</taxon>
        <taxon>Endopterygota</taxon>
        <taxon>Diptera</taxon>
        <taxon>Nematocera</taxon>
        <taxon>Chironomoidea</taxon>
        <taxon>Chironomidae</taxon>
        <taxon>Clunio</taxon>
    </lineage>
</organism>
<evidence type="ECO:0000313" key="4">
    <source>
        <dbReference type="Proteomes" id="UP000183832"/>
    </source>
</evidence>
<evidence type="ECO:0000256" key="2">
    <source>
        <dbReference type="SAM" id="SignalP"/>
    </source>
</evidence>
<evidence type="ECO:0000256" key="1">
    <source>
        <dbReference type="SAM" id="MobiDB-lite"/>
    </source>
</evidence>
<sequence>MDFSLNCILIAAIACILTISSVECGGGGGGHHKHYIKAEVPYHVHHEHHVEKVAEVKYIKVPVEKEVKILEPYKVPYKVKVPYIIKQDIKTVPVFSHPIHSSEHVHHASKSYGHEGYSSHAASNIEPIIASHSQSEQVHDDGSSLSKGFESSSLKDSSPSFSHDFTSQLHTHVPSYGFGSEEGKYQSYKVNEPAAFEHDEHAFSGRSFNTESAVYPYPFEHSGKINTDSLFGFGPSDHSGYDFTKF</sequence>
<accession>A0A1J1IP48</accession>
<gene>
    <name evidence="3" type="ORF">CLUMA_CG013538</name>
</gene>